<dbReference type="EMBL" id="QOGZ01000013">
    <property type="protein sequence ID" value="RDA38359.1"/>
    <property type="molecule type" value="Genomic_DNA"/>
</dbReference>
<evidence type="ECO:0000313" key="2">
    <source>
        <dbReference type="EMBL" id="EGE1989427.1"/>
    </source>
</evidence>
<evidence type="ECO:0000313" key="1">
    <source>
        <dbReference type="EMBL" id="AUY04049.1"/>
    </source>
</evidence>
<dbReference type="AlphaFoldDB" id="A0A2T1MM47"/>
<evidence type="ECO:0000313" key="3">
    <source>
        <dbReference type="EMBL" id="RDA38359.1"/>
    </source>
</evidence>
<organism evidence="3 5">
    <name type="scientific">Escherichia coli</name>
    <dbReference type="NCBI Taxonomy" id="562"/>
    <lineage>
        <taxon>Bacteria</taxon>
        <taxon>Pseudomonadati</taxon>
        <taxon>Pseudomonadota</taxon>
        <taxon>Gammaproteobacteria</taxon>
        <taxon>Enterobacterales</taxon>
        <taxon>Enterobacteriaceae</taxon>
        <taxon>Escherichia</taxon>
    </lineage>
</organism>
<reference evidence="3 5" key="3">
    <citation type="submission" date="2018-07" db="EMBL/GenBank/DDBJ databases">
        <title>Whole Genome Sequence Analysis of Avian Pathogenic E. coli - An Australian Perspective.</title>
        <authorList>
            <person name="Cummins M.L."/>
            <person name="Reid C.J."/>
            <person name="Roy Chowdhury P."/>
            <person name="Bushell R."/>
            <person name="Esbert N."/>
            <person name="Tivendale K.A."/>
            <person name="Noormohammadi A.H."/>
            <person name="Islam S."/>
            <person name="Marenda M.S."/>
            <person name="Browning G.F."/>
            <person name="Markham P.F."/>
            <person name="Djordjevic S.P."/>
        </authorList>
    </citation>
    <scope>NUCLEOTIDE SEQUENCE [LARGE SCALE GENOMIC DNA]</scope>
    <source>
        <strain evidence="3 5">AVC211</strain>
    </source>
</reference>
<protein>
    <submittedName>
        <fullName evidence="3">Uncharacterized protein</fullName>
    </submittedName>
</protein>
<dbReference type="Proteomes" id="UP000253687">
    <property type="component" value="Unassembled WGS sequence"/>
</dbReference>
<dbReference type="EMBL" id="AAVTXU010000076">
    <property type="protein sequence ID" value="EGE1989427.1"/>
    <property type="molecule type" value="Genomic_DNA"/>
</dbReference>
<sequence length="59" mass="6329">MMTNFIITLSLYKAPSSGGAFPFQPLAAPRLLMSAGPRAMLSQRQFCLPRAVTQNAATS</sequence>
<reference evidence="1 4" key="1">
    <citation type="journal article" date="2018" name="MBio">
        <title>Genomic Analysis of Hospital Plumbing Reveals Diverse Reservoir of Bacterial Plasmids Conferring Carbapenem Resistance.</title>
        <authorList>
            <consortium name="NISC Comparative Sequencing Program"/>
            <person name="Weingarten R.A."/>
            <person name="Johnson R.C."/>
            <person name="Conlan S."/>
            <person name="Ramsburg A.M."/>
            <person name="Dekker J.P."/>
            <person name="Lau A.F."/>
            <person name="Khil P."/>
            <person name="Odom R.T."/>
            <person name="Deming C."/>
            <person name="Park M."/>
            <person name="Thomas P.J."/>
            <person name="Henderson D.K."/>
            <person name="Palmore T.N."/>
            <person name="Segre J.A."/>
            <person name="Frank K.M."/>
        </authorList>
    </citation>
    <scope>NUCLEOTIDE SEQUENCE [LARGE SCALE GENOMIC DNA]</scope>
    <source>
        <strain evidence="1 4">ECONIH4</strain>
    </source>
</reference>
<gene>
    <name evidence="1" type="ORF">C3F40_21160</name>
    <name evidence="2" type="ORF">DL968_17720</name>
    <name evidence="3" type="ORF">DTL43_13470</name>
</gene>
<accession>A0A2T1MM47</accession>
<dbReference type="EMBL" id="CP026399">
    <property type="protein sequence ID" value="AUY04049.1"/>
    <property type="molecule type" value="Genomic_DNA"/>
</dbReference>
<reference evidence="2" key="2">
    <citation type="submission" date="2018-05" db="EMBL/GenBank/DDBJ databases">
        <authorList>
            <person name="Ashton P.M."/>
            <person name="Dallman T."/>
            <person name="Nair S."/>
            <person name="De Pinna E."/>
            <person name="Peters T."/>
            <person name="Grant K."/>
        </authorList>
    </citation>
    <scope>NUCLEOTIDE SEQUENCE</scope>
    <source>
        <strain evidence="2">412057</strain>
    </source>
</reference>
<name>A0A2T1MM47_ECOLX</name>
<dbReference type="Proteomes" id="UP000854059">
    <property type="component" value="Unassembled WGS sequence"/>
</dbReference>
<evidence type="ECO:0000313" key="4">
    <source>
        <dbReference type="Proteomes" id="UP000239554"/>
    </source>
</evidence>
<evidence type="ECO:0000313" key="5">
    <source>
        <dbReference type="Proteomes" id="UP000253687"/>
    </source>
</evidence>
<proteinExistence type="predicted"/>
<dbReference type="Proteomes" id="UP000239554">
    <property type="component" value="Chromosome"/>
</dbReference>